<proteinExistence type="predicted"/>
<evidence type="ECO:0000259" key="1">
    <source>
        <dbReference type="Pfam" id="PF18741"/>
    </source>
</evidence>
<reference evidence="3" key="1">
    <citation type="submission" date="2017-09" db="EMBL/GenBank/DDBJ databases">
        <title>Depth-based differentiation of microbial function through sediment-hosted aquifers and enrichment of novel symbionts in the deep terrestrial subsurface.</title>
        <authorList>
            <person name="Probst A.J."/>
            <person name="Ladd B."/>
            <person name="Jarett J.K."/>
            <person name="Geller-Mcgrath D.E."/>
            <person name="Sieber C.M.K."/>
            <person name="Emerson J.B."/>
            <person name="Anantharaman K."/>
            <person name="Thomas B.C."/>
            <person name="Malmstrom R."/>
            <person name="Stieglmeier M."/>
            <person name="Klingl A."/>
            <person name="Woyke T."/>
            <person name="Ryan C.M."/>
            <person name="Banfield J.F."/>
        </authorList>
    </citation>
    <scope>NUCLEOTIDE SEQUENCE [LARGE SCALE GENOMIC DNA]</scope>
</reference>
<evidence type="ECO:0000313" key="2">
    <source>
        <dbReference type="EMBL" id="PIY88796.1"/>
    </source>
</evidence>
<feature type="domain" description="Restriction endonuclease type II-like" evidence="1">
    <location>
        <begin position="145"/>
        <end position="239"/>
    </location>
</feature>
<dbReference type="Gene3D" id="3.40.960.10">
    <property type="entry name" value="VSR Endonuclease"/>
    <property type="match status" value="1"/>
</dbReference>
<comment type="caution">
    <text evidence="2">The sequence shown here is derived from an EMBL/GenBank/DDBJ whole genome shotgun (WGS) entry which is preliminary data.</text>
</comment>
<dbReference type="Pfam" id="PF18741">
    <property type="entry name" value="MTES_1575"/>
    <property type="match status" value="1"/>
</dbReference>
<evidence type="ECO:0000313" key="3">
    <source>
        <dbReference type="Proteomes" id="UP000230767"/>
    </source>
</evidence>
<gene>
    <name evidence="2" type="ORF">COY73_02735</name>
</gene>
<accession>A0A2M7R6F0</accession>
<sequence length="260" mass="30171">MIRNQTKDKIDKIVLVGVVKDKRDLDILLKENWYRIPVAYAPTQRFDYLAFYQPALFGRQGKRIRYYARVLNYRVIKRGDLLPDEPNHLRARDYYLQVHVGKIKKLPRPIRNIIPRRISFGFTTLSCLLKSKNILQLYNVVPTEQIVGDGLSRGGIKAISQYYFLSSKKRYGLDFAVFCKRGSIAIECDNKKAHSGLRQQEKDKMKNNFLRRQGWTVIRLPEQDIVSDLKGCIVRIKKAVRKLGGLAKKVPGTKMDNSKK</sequence>
<dbReference type="InterPro" id="IPR049468">
    <property type="entry name" value="Restrct_endonuc-II-like_dom"/>
</dbReference>
<dbReference type="AlphaFoldDB" id="A0A2M7R6F0"/>
<name>A0A2M7R6F0_9BACT</name>
<dbReference type="EMBL" id="PFLW01000068">
    <property type="protein sequence ID" value="PIY88796.1"/>
    <property type="molecule type" value="Genomic_DNA"/>
</dbReference>
<organism evidence="2 3">
    <name type="scientific">Candidatus Nealsonbacteria bacterium CG_4_10_14_0_8_um_filter_37_14</name>
    <dbReference type="NCBI Taxonomy" id="1974684"/>
    <lineage>
        <taxon>Bacteria</taxon>
        <taxon>Candidatus Nealsoniibacteriota</taxon>
    </lineage>
</organism>
<dbReference type="Proteomes" id="UP000230767">
    <property type="component" value="Unassembled WGS sequence"/>
</dbReference>
<protein>
    <recommendedName>
        <fullName evidence="1">Restriction endonuclease type II-like domain-containing protein</fullName>
    </recommendedName>
</protein>